<evidence type="ECO:0000256" key="1">
    <source>
        <dbReference type="SAM" id="Phobius"/>
    </source>
</evidence>
<gene>
    <name evidence="2" type="ORF">SAMN02910429_02356</name>
</gene>
<feature type="transmembrane region" description="Helical" evidence="1">
    <location>
        <begin position="20"/>
        <end position="38"/>
    </location>
</feature>
<accession>A0A1H9V2S0</accession>
<dbReference type="Proteomes" id="UP000182471">
    <property type="component" value="Unassembled WGS sequence"/>
</dbReference>
<keyword evidence="1" id="KW-1133">Transmembrane helix</keyword>
<reference evidence="3" key="1">
    <citation type="submission" date="2016-10" db="EMBL/GenBank/DDBJ databases">
        <authorList>
            <person name="Varghese N."/>
            <person name="Submissions S."/>
        </authorList>
    </citation>
    <scope>NUCLEOTIDE SEQUENCE [LARGE SCALE GENOMIC DNA]</scope>
    <source>
        <strain evidence="3">S1b</strain>
    </source>
</reference>
<keyword evidence="3" id="KW-1185">Reference proteome</keyword>
<evidence type="ECO:0000313" key="2">
    <source>
        <dbReference type="EMBL" id="SES15547.1"/>
    </source>
</evidence>
<evidence type="ECO:0000313" key="3">
    <source>
        <dbReference type="Proteomes" id="UP000182471"/>
    </source>
</evidence>
<name>A0A1H9V2S0_9FIRM</name>
<proteinExistence type="predicted"/>
<sequence>MISKIFIKDDKNRISKHKVLAFLLVIVLLSIIGIYFWSTQKRVLTEEYFYTEPKTQTEKKVRDEAVKKLVKRENETINEDSDSIKYPQISKFTYDWFYKRANAKGREIINNLKKGDDKSLSEVFAINPDEVDVGTTVLVSEYLNNEQIKDRKHFLEDMTILLESVDASGHKSLKEKYDNASTNKDSEKKAKLYMKFGKKYTTRWTLVLRDRLLDLAEQNSKDCAKEYEQTHTQSIIGNQINEQKQESNVSERTKMLYKSFYRKMDTINVFMVIESELINYDEENNCYKESGAFLILNADNKNADFKVTSYKSKGIWSLDKKEKKIQSTYVKVHGSSEPKMNNLEYINDNRDNRIKNAYGMWFASEFVVTQKDKSDIEKNYIYLTKVGLDPATRIAMEKWEKEGTKGWFDADTRSQKIDQINKQDLQSEEINKFYNRKKVFLNDSKEQEEFNTEASSFESYKNRSNDQAFKFSTDSLKQFQSGVNSISGELIN</sequence>
<dbReference type="AlphaFoldDB" id="A0A1H9V2S0"/>
<keyword evidence="1" id="KW-0812">Transmembrane</keyword>
<keyword evidence="1" id="KW-0472">Membrane</keyword>
<dbReference type="RefSeq" id="WP_027422414.1">
    <property type="nucleotide sequence ID" value="NZ_FOGW01000057.1"/>
</dbReference>
<dbReference type="EMBL" id="FOGW01000057">
    <property type="protein sequence ID" value="SES15547.1"/>
    <property type="molecule type" value="Genomic_DNA"/>
</dbReference>
<protein>
    <submittedName>
        <fullName evidence="2">Uncharacterized protein</fullName>
    </submittedName>
</protein>
<organism evidence="2 3">
    <name type="scientific">Lachnobacterium bovis</name>
    <dbReference type="NCBI Taxonomy" id="140626"/>
    <lineage>
        <taxon>Bacteria</taxon>
        <taxon>Bacillati</taxon>
        <taxon>Bacillota</taxon>
        <taxon>Clostridia</taxon>
        <taxon>Lachnospirales</taxon>
        <taxon>Lachnospiraceae</taxon>
        <taxon>Lachnobacterium</taxon>
    </lineage>
</organism>